<reference evidence="14 15" key="1">
    <citation type="submission" date="2016-10" db="EMBL/GenBank/DDBJ databases">
        <authorList>
            <person name="de Groot N.N."/>
        </authorList>
    </citation>
    <scope>NUCLEOTIDE SEQUENCE [LARGE SCALE GENOMIC DNA]</scope>
    <source>
        <strain evidence="14 15">CGMCC 1.8894</strain>
    </source>
</reference>
<evidence type="ECO:0000256" key="10">
    <source>
        <dbReference type="ARBA" id="ARBA00022989"/>
    </source>
</evidence>
<evidence type="ECO:0000256" key="3">
    <source>
        <dbReference type="ARBA" id="ARBA00009337"/>
    </source>
</evidence>
<dbReference type="SUPFAM" id="SSF53335">
    <property type="entry name" value="S-adenosyl-L-methionine-dependent methyltransferases"/>
    <property type="match status" value="1"/>
</dbReference>
<evidence type="ECO:0000256" key="1">
    <source>
        <dbReference type="ARBA" id="ARBA00004429"/>
    </source>
</evidence>
<dbReference type="NCBIfam" id="NF003962">
    <property type="entry name" value="PRK05454.2-5"/>
    <property type="match status" value="1"/>
</dbReference>
<dbReference type="STRING" id="564137.SAMN04488238_105335"/>
<evidence type="ECO:0000256" key="11">
    <source>
        <dbReference type="ARBA" id="ARBA00023136"/>
    </source>
</evidence>
<evidence type="ECO:0000256" key="8">
    <source>
        <dbReference type="ARBA" id="ARBA00022679"/>
    </source>
</evidence>
<keyword evidence="10 12" id="KW-1133">Transmembrane helix</keyword>
<dbReference type="GO" id="GO:0008168">
    <property type="term" value="F:methyltransferase activity"/>
    <property type="evidence" value="ECO:0007669"/>
    <property type="project" value="UniProtKB-KW"/>
</dbReference>
<proteinExistence type="inferred from homology"/>
<dbReference type="GO" id="GO:0032259">
    <property type="term" value="P:methylation"/>
    <property type="evidence" value="ECO:0007669"/>
    <property type="project" value="UniProtKB-KW"/>
</dbReference>
<dbReference type="AlphaFoldDB" id="A0A1H2ZCL3"/>
<dbReference type="Pfam" id="PF13632">
    <property type="entry name" value="Glyco_trans_2_3"/>
    <property type="match status" value="1"/>
</dbReference>
<keyword evidence="11 12" id="KW-0472">Membrane</keyword>
<organism evidence="14 15">
    <name type="scientific">Roseicitreum antarcticum</name>
    <dbReference type="NCBI Taxonomy" id="564137"/>
    <lineage>
        <taxon>Bacteria</taxon>
        <taxon>Pseudomonadati</taxon>
        <taxon>Pseudomonadota</taxon>
        <taxon>Alphaproteobacteria</taxon>
        <taxon>Rhodobacterales</taxon>
        <taxon>Paracoccaceae</taxon>
        <taxon>Roseicitreum</taxon>
    </lineage>
</organism>
<evidence type="ECO:0000256" key="2">
    <source>
        <dbReference type="ARBA" id="ARBA00005001"/>
    </source>
</evidence>
<dbReference type="CDD" id="cd02440">
    <property type="entry name" value="AdoMet_MTases"/>
    <property type="match status" value="1"/>
</dbReference>
<dbReference type="InterPro" id="IPR029044">
    <property type="entry name" value="Nucleotide-diphossugar_trans"/>
</dbReference>
<accession>A0A1H2ZCL3</accession>
<dbReference type="RefSeq" id="WP_092889143.1">
    <property type="nucleotide sequence ID" value="NZ_CP061502.1"/>
</dbReference>
<comment type="similarity">
    <text evidence="3">Belongs to the glycosyltransferase 2 family. OpgH subfamily.</text>
</comment>
<evidence type="ECO:0000256" key="7">
    <source>
        <dbReference type="ARBA" id="ARBA00022676"/>
    </source>
</evidence>
<dbReference type="InterPro" id="IPR001173">
    <property type="entry name" value="Glyco_trans_2-like"/>
</dbReference>
<keyword evidence="6" id="KW-0997">Cell inner membrane</keyword>
<dbReference type="PANTHER" id="PTHR43867">
    <property type="entry name" value="CELLULOSE SYNTHASE CATALYTIC SUBUNIT A [UDP-FORMING]"/>
    <property type="match status" value="1"/>
</dbReference>
<evidence type="ECO:0000256" key="4">
    <source>
        <dbReference type="ARBA" id="ARBA00020585"/>
    </source>
</evidence>
<dbReference type="InterPro" id="IPR050321">
    <property type="entry name" value="Glycosyltr_2/OpgH_subfam"/>
</dbReference>
<keyword evidence="5" id="KW-1003">Cell membrane</keyword>
<evidence type="ECO:0000256" key="6">
    <source>
        <dbReference type="ARBA" id="ARBA00022519"/>
    </source>
</evidence>
<feature type="transmembrane region" description="Helical" evidence="12">
    <location>
        <begin position="373"/>
        <end position="391"/>
    </location>
</feature>
<dbReference type="Gene3D" id="3.40.50.150">
    <property type="entry name" value="Vaccinia Virus protein VP39"/>
    <property type="match status" value="1"/>
</dbReference>
<name>A0A1H2ZCL3_9RHOB</name>
<dbReference type="OrthoDB" id="9775281at2"/>
<keyword evidence="9 12" id="KW-0812">Transmembrane</keyword>
<feature type="domain" description="Polyketide synthase-like methyltransferase" evidence="13">
    <location>
        <begin position="603"/>
        <end position="871"/>
    </location>
</feature>
<gene>
    <name evidence="14" type="ORF">SAMN04488238_105335</name>
</gene>
<dbReference type="PANTHER" id="PTHR43867:SF5">
    <property type="entry name" value="GLUCANS BIOSYNTHESIS GLUCOSYLTRANSFERASE H"/>
    <property type="match status" value="1"/>
</dbReference>
<dbReference type="SUPFAM" id="SSF53448">
    <property type="entry name" value="Nucleotide-diphospho-sugar transferases"/>
    <property type="match status" value="1"/>
</dbReference>
<dbReference type="InterPro" id="IPR041698">
    <property type="entry name" value="Methyltransf_25"/>
</dbReference>
<protein>
    <recommendedName>
        <fullName evidence="4">Glucans biosynthesis glucosyltransferase H</fullName>
    </recommendedName>
</protein>
<dbReference type="Gene3D" id="3.90.550.10">
    <property type="entry name" value="Spore Coat Polysaccharide Biosynthesis Protein SpsA, Chain A"/>
    <property type="match status" value="1"/>
</dbReference>
<feature type="transmembrane region" description="Helical" evidence="12">
    <location>
        <begin position="431"/>
        <end position="452"/>
    </location>
</feature>
<comment type="subcellular location">
    <subcellularLocation>
        <location evidence="1">Cell inner membrane</location>
        <topology evidence="1">Multi-pass membrane protein</topology>
    </subcellularLocation>
</comment>
<feature type="transmembrane region" description="Helical" evidence="12">
    <location>
        <begin position="397"/>
        <end position="419"/>
    </location>
</feature>
<dbReference type="GO" id="GO:0016758">
    <property type="term" value="F:hexosyltransferase activity"/>
    <property type="evidence" value="ECO:0007669"/>
    <property type="project" value="TreeGrafter"/>
</dbReference>
<dbReference type="Pfam" id="PF13649">
    <property type="entry name" value="Methyltransf_25"/>
    <property type="match status" value="1"/>
</dbReference>
<feature type="transmembrane region" description="Helical" evidence="12">
    <location>
        <begin position="42"/>
        <end position="63"/>
    </location>
</feature>
<keyword evidence="15" id="KW-1185">Reference proteome</keyword>
<keyword evidence="8 14" id="KW-0808">Transferase</keyword>
<evidence type="ECO:0000259" key="13">
    <source>
        <dbReference type="SMART" id="SM00828"/>
    </source>
</evidence>
<evidence type="ECO:0000256" key="12">
    <source>
        <dbReference type="SAM" id="Phobius"/>
    </source>
</evidence>
<evidence type="ECO:0000313" key="15">
    <source>
        <dbReference type="Proteomes" id="UP000198539"/>
    </source>
</evidence>
<dbReference type="InterPro" id="IPR029063">
    <property type="entry name" value="SAM-dependent_MTases_sf"/>
</dbReference>
<keyword evidence="14" id="KW-0489">Methyltransferase</keyword>
<feature type="transmembrane region" description="Helical" evidence="12">
    <location>
        <begin position="12"/>
        <end position="30"/>
    </location>
</feature>
<keyword evidence="7" id="KW-0328">Glycosyltransferase</keyword>
<evidence type="ECO:0000256" key="5">
    <source>
        <dbReference type="ARBA" id="ARBA00022475"/>
    </source>
</evidence>
<dbReference type="InterPro" id="IPR020803">
    <property type="entry name" value="MeTfrase_dom"/>
</dbReference>
<feature type="transmembrane region" description="Helical" evidence="12">
    <location>
        <begin position="536"/>
        <end position="557"/>
    </location>
</feature>
<comment type="pathway">
    <text evidence="2">Glycan metabolism; osmoregulated periplasmic glucan (OPG) biosynthesis.</text>
</comment>
<dbReference type="Proteomes" id="UP000198539">
    <property type="component" value="Unassembled WGS sequence"/>
</dbReference>
<dbReference type="GO" id="GO:0005886">
    <property type="term" value="C:plasma membrane"/>
    <property type="evidence" value="ECO:0007669"/>
    <property type="project" value="UniProtKB-SubCell"/>
</dbReference>
<sequence length="876" mass="92504">MKRGALLRRWQMIATAALSALLVLALWYGLDRGATHPGLSALVLVLFAVNTVWLAGTAVTALMGMARDTDARDPSPRAVVAPALPVRLSEHDAARDEAPGPCAILWLTCGEDPAPLARRIGAMLTGLRQTGQDAGCRIFVLSDTRGADARAQEVAVLGPLAGQITYRNRTAPTGRKPGNLRDWLEQYGAGFETMLVLDADSTFSATRLAELRSQMACDPCLGLLQSAIRLRPAPSRFAGVQRLSGRLCGPVFARGLARLSGDAGNYWGHNALLRRAAFAQVCDLPPLPGRPPFGGPVLSHDFIEAAYLRRAGWAVQIVPDSRGSFEDAPDTIAAHLRRDRRWAQGNLQHLLLIAGPGLHPASRLHLLAGIQSYLSAPIWLALVLLTGSGAVHMTGAALWPLAGTMGLLMVPKLAGAASYGRAALWPRRRRVIWRSVGAELVLSTLLAPLGLIRRTGAVLSVLSGRDCGWVPAGTSGPRALVPGRAEVASGLAILLAVTLPQLLIGGGASMVAEGFDTAAPGSGAPDTASAVGWRSALVAALMVMPIVVPLLVAPRLTRWFDGPRPQRCAAAASGDPIAAYYDASTRRFLKLGGSGAALAIHRPLWAPGIADAEAAAAHVNTLVARAAEDALGRPPERVRDLGCGVGGTLLQLATRWPQAELSGLTLSAEQVRLAERHVAARGMASRIRVLRSDFGLPTTLPRADLVIAIESHVHADSAAGFLRSAHAHIASGGVLVIIDDMLAHPVSALDYRAARLVAAFRRGWRLGHVTPAQGLVAAAEGMGYRLLDQTDLSPMLRLNRWRDQALRLAGPMADTLGLARVPLFANMIGGNALTQAHRAGIMSYRLVVLREASSPAATRDVPDRQLTVDASGRTAA</sequence>
<evidence type="ECO:0000313" key="14">
    <source>
        <dbReference type="EMBL" id="SDX15243.1"/>
    </source>
</evidence>
<evidence type="ECO:0000256" key="9">
    <source>
        <dbReference type="ARBA" id="ARBA00022692"/>
    </source>
</evidence>
<dbReference type="EMBL" id="FNOM01000005">
    <property type="protein sequence ID" value="SDX15243.1"/>
    <property type="molecule type" value="Genomic_DNA"/>
</dbReference>
<dbReference type="SMART" id="SM00828">
    <property type="entry name" value="PKS_MT"/>
    <property type="match status" value="1"/>
</dbReference>